<dbReference type="GO" id="GO:0003700">
    <property type="term" value="F:DNA-binding transcription factor activity"/>
    <property type="evidence" value="ECO:0007669"/>
    <property type="project" value="InterPro"/>
</dbReference>
<dbReference type="Proteomes" id="UP000246352">
    <property type="component" value="Unassembled WGS sequence"/>
</dbReference>
<dbReference type="PROSITE" id="PS50937">
    <property type="entry name" value="HTH_MERR_2"/>
    <property type="match status" value="1"/>
</dbReference>
<dbReference type="Gene3D" id="1.10.1660.10">
    <property type="match status" value="1"/>
</dbReference>
<dbReference type="GO" id="GO:0003677">
    <property type="term" value="F:DNA binding"/>
    <property type="evidence" value="ECO:0007669"/>
    <property type="project" value="UniProtKB-KW"/>
</dbReference>
<name>A0A317PN06_9HYPH</name>
<comment type="caution">
    <text evidence="3">The sequence shown here is derived from an EMBL/GenBank/DDBJ whole genome shotgun (WGS) entry which is preliminary data.</text>
</comment>
<dbReference type="RefSeq" id="WP_110031858.1">
    <property type="nucleotide sequence ID" value="NZ_QGTR01000002.1"/>
</dbReference>
<reference evidence="3 4" key="1">
    <citation type="submission" date="2018-05" db="EMBL/GenBank/DDBJ databases">
        <title>Genomic Encyclopedia of Type Strains, Phase IV (KMG-IV): sequencing the most valuable type-strain genomes for metagenomic binning, comparative biology and taxonomic classification.</title>
        <authorList>
            <person name="Goeker M."/>
        </authorList>
    </citation>
    <scope>NUCLEOTIDE SEQUENCE [LARGE SCALE GENOMIC DNA]</scope>
    <source>
        <strain evidence="3 4">DSM 16791</strain>
    </source>
</reference>
<gene>
    <name evidence="3" type="ORF">DFR52_102815</name>
</gene>
<keyword evidence="1" id="KW-0238">DNA-binding</keyword>
<feature type="domain" description="HTH merR-type" evidence="2">
    <location>
        <begin position="1"/>
        <end position="70"/>
    </location>
</feature>
<dbReference type="InterPro" id="IPR000551">
    <property type="entry name" value="MerR-type_HTH_dom"/>
</dbReference>
<evidence type="ECO:0000256" key="1">
    <source>
        <dbReference type="ARBA" id="ARBA00023125"/>
    </source>
</evidence>
<dbReference type="SUPFAM" id="SSF46955">
    <property type="entry name" value="Putative DNA-binding domain"/>
    <property type="match status" value="1"/>
</dbReference>
<dbReference type="PRINTS" id="PR00040">
    <property type="entry name" value="HTHMERR"/>
</dbReference>
<dbReference type="EMBL" id="QGTR01000002">
    <property type="protein sequence ID" value="PWW02147.1"/>
    <property type="molecule type" value="Genomic_DNA"/>
</dbReference>
<evidence type="ECO:0000313" key="4">
    <source>
        <dbReference type="Proteomes" id="UP000246352"/>
    </source>
</evidence>
<dbReference type="Pfam" id="PF13411">
    <property type="entry name" value="MerR_1"/>
    <property type="match status" value="1"/>
</dbReference>
<organism evidence="3 4">
    <name type="scientific">Hoeflea marina</name>
    <dbReference type="NCBI Taxonomy" id="274592"/>
    <lineage>
        <taxon>Bacteria</taxon>
        <taxon>Pseudomonadati</taxon>
        <taxon>Pseudomonadota</taxon>
        <taxon>Alphaproteobacteria</taxon>
        <taxon>Hyphomicrobiales</taxon>
        <taxon>Rhizobiaceae</taxon>
        <taxon>Hoeflea</taxon>
    </lineage>
</organism>
<protein>
    <submittedName>
        <fullName evidence="3">MerR family transcriptional regulator</fullName>
    </submittedName>
</protein>
<accession>A0A317PN06</accession>
<sequence length="148" mass="16430">MMSIGELSRRTGVKVPTIRYYEQTGLIAPAERSAGNQRRYGKDHLARLSFIRHSRQLGLSIEAIRELVEFSATPNMPCERAHRIARAHLDVVSARIVQLQRLQAELVRIAAVSDNGDIGQCQVIEALSGHHLCDGEHVAARPVDTAAW</sequence>
<dbReference type="AlphaFoldDB" id="A0A317PN06"/>
<dbReference type="SMART" id="SM00422">
    <property type="entry name" value="HTH_MERR"/>
    <property type="match status" value="1"/>
</dbReference>
<dbReference type="InterPro" id="IPR009061">
    <property type="entry name" value="DNA-bd_dom_put_sf"/>
</dbReference>
<keyword evidence="4" id="KW-1185">Reference proteome</keyword>
<dbReference type="PANTHER" id="PTHR30204:SF93">
    <property type="entry name" value="HTH MERR-TYPE DOMAIN-CONTAINING PROTEIN"/>
    <property type="match status" value="1"/>
</dbReference>
<dbReference type="OrthoDB" id="9802944at2"/>
<dbReference type="CDD" id="cd04785">
    <property type="entry name" value="HTH_CadR-PbrR-like"/>
    <property type="match status" value="1"/>
</dbReference>
<dbReference type="InterPro" id="IPR047057">
    <property type="entry name" value="MerR_fam"/>
</dbReference>
<dbReference type="PROSITE" id="PS00552">
    <property type="entry name" value="HTH_MERR_1"/>
    <property type="match status" value="1"/>
</dbReference>
<dbReference type="PANTHER" id="PTHR30204">
    <property type="entry name" value="REDOX-CYCLING DRUG-SENSING TRANSCRIPTIONAL ACTIVATOR SOXR"/>
    <property type="match status" value="1"/>
</dbReference>
<proteinExistence type="predicted"/>
<evidence type="ECO:0000259" key="2">
    <source>
        <dbReference type="PROSITE" id="PS50937"/>
    </source>
</evidence>
<evidence type="ECO:0000313" key="3">
    <source>
        <dbReference type="EMBL" id="PWW02147.1"/>
    </source>
</evidence>